<dbReference type="GO" id="GO:0005694">
    <property type="term" value="C:chromosome"/>
    <property type="evidence" value="ECO:0007669"/>
    <property type="project" value="TreeGrafter"/>
</dbReference>
<reference evidence="6" key="2">
    <citation type="submission" date="2021-04" db="EMBL/GenBank/DDBJ databases">
        <authorList>
            <person name="Gilroy R."/>
        </authorList>
    </citation>
    <scope>NUCLEOTIDE SEQUENCE</scope>
    <source>
        <strain evidence="6">CHK193-4272</strain>
    </source>
</reference>
<protein>
    <submittedName>
        <fullName evidence="6">ParB/RepB/Spo0J family partition protein</fullName>
    </submittedName>
</protein>
<keyword evidence="4" id="KW-0238">DNA-binding</keyword>
<dbReference type="PANTHER" id="PTHR33375">
    <property type="entry name" value="CHROMOSOME-PARTITIONING PROTEIN PARB-RELATED"/>
    <property type="match status" value="1"/>
</dbReference>
<dbReference type="FunFam" id="3.90.1530.30:FF:000001">
    <property type="entry name" value="Chromosome partitioning protein ParB"/>
    <property type="match status" value="1"/>
</dbReference>
<reference evidence="6" key="1">
    <citation type="journal article" date="2021" name="PeerJ">
        <title>Extensive microbial diversity within the chicken gut microbiome revealed by metagenomics and culture.</title>
        <authorList>
            <person name="Gilroy R."/>
            <person name="Ravi A."/>
            <person name="Getino M."/>
            <person name="Pursley I."/>
            <person name="Horton D.L."/>
            <person name="Alikhan N.F."/>
            <person name="Baker D."/>
            <person name="Gharbi K."/>
            <person name="Hall N."/>
            <person name="Watson M."/>
            <person name="Adriaenssens E.M."/>
            <person name="Foster-Nyarko E."/>
            <person name="Jarju S."/>
            <person name="Secka A."/>
            <person name="Antonio M."/>
            <person name="Oren A."/>
            <person name="Chaudhuri R.R."/>
            <person name="La Ragione R."/>
            <person name="Hildebrand F."/>
            <person name="Pallen M.J."/>
        </authorList>
    </citation>
    <scope>NUCLEOTIDE SEQUENCE</scope>
    <source>
        <strain evidence="6">CHK193-4272</strain>
    </source>
</reference>
<proteinExistence type="inferred from homology"/>
<dbReference type="Proteomes" id="UP000886808">
    <property type="component" value="Unassembled WGS sequence"/>
</dbReference>
<dbReference type="Pfam" id="PF17762">
    <property type="entry name" value="HTH_ParB"/>
    <property type="match status" value="1"/>
</dbReference>
<dbReference type="Pfam" id="PF02195">
    <property type="entry name" value="ParB_N"/>
    <property type="match status" value="1"/>
</dbReference>
<name>A0A9D1PIM6_9FIRM</name>
<dbReference type="InterPro" id="IPR041468">
    <property type="entry name" value="HTH_ParB/Spo0J"/>
</dbReference>
<evidence type="ECO:0000259" key="5">
    <source>
        <dbReference type="SMART" id="SM00470"/>
    </source>
</evidence>
<evidence type="ECO:0000256" key="3">
    <source>
        <dbReference type="ARBA" id="ARBA00022829"/>
    </source>
</evidence>
<keyword evidence="3" id="KW-0159">Chromosome partition</keyword>
<dbReference type="InterPro" id="IPR050336">
    <property type="entry name" value="Chromosome_partition/occlusion"/>
</dbReference>
<dbReference type="InterPro" id="IPR036086">
    <property type="entry name" value="ParB/Sulfiredoxin_sf"/>
</dbReference>
<dbReference type="GO" id="GO:0045881">
    <property type="term" value="P:positive regulation of sporulation resulting in formation of a cellular spore"/>
    <property type="evidence" value="ECO:0007669"/>
    <property type="project" value="TreeGrafter"/>
</dbReference>
<gene>
    <name evidence="6" type="ORF">H9746_05850</name>
</gene>
<sequence length="292" mass="32583">MARTNKGGLGKGFGALLGESLREDTQNSTGISTLPMALVEPNPEQPRKVFDPEGMEALKKSISTHGIITPITVRTAQNGYYQIIAGERRWRAARSIGLTEIPAFIIEADDQKVMELALIENLQREDLNPIEEAKGYSTLIKQFNLTQEQVAERVGKSRPSVANALRLLALPEEAQLMVASGGITAGHARAILSIQDEERRLEAIEKMATMTVRQAEKYARDINRIDELESSNTPVKPIFEVDYLSEISREIENNLGRKVQIEQGKKSGLIKLEFYNQEDLERLTAALRELKI</sequence>
<dbReference type="EMBL" id="DXIE01000033">
    <property type="protein sequence ID" value="HIV62345.1"/>
    <property type="molecule type" value="Genomic_DNA"/>
</dbReference>
<accession>A0A9D1PIM6</accession>
<dbReference type="Gene3D" id="3.90.1530.30">
    <property type="match status" value="1"/>
</dbReference>
<dbReference type="GO" id="GO:0007059">
    <property type="term" value="P:chromosome segregation"/>
    <property type="evidence" value="ECO:0007669"/>
    <property type="project" value="UniProtKB-KW"/>
</dbReference>
<evidence type="ECO:0000256" key="1">
    <source>
        <dbReference type="ARBA" id="ARBA00004453"/>
    </source>
</evidence>
<dbReference type="FunFam" id="1.10.10.2830:FF:000001">
    <property type="entry name" value="Chromosome partitioning protein ParB"/>
    <property type="match status" value="1"/>
</dbReference>
<comment type="caution">
    <text evidence="6">The sequence shown here is derived from an EMBL/GenBank/DDBJ whole genome shotgun (WGS) entry which is preliminary data.</text>
</comment>
<dbReference type="GO" id="GO:0009295">
    <property type="term" value="C:nucleoid"/>
    <property type="evidence" value="ECO:0007669"/>
    <property type="project" value="UniProtKB-SubCell"/>
</dbReference>
<comment type="similarity">
    <text evidence="2">Belongs to the ParB family.</text>
</comment>
<dbReference type="GO" id="GO:0003677">
    <property type="term" value="F:DNA binding"/>
    <property type="evidence" value="ECO:0007669"/>
    <property type="project" value="UniProtKB-KW"/>
</dbReference>
<comment type="subcellular location">
    <subcellularLocation>
        <location evidence="1">Cytoplasm</location>
        <location evidence="1">Nucleoid</location>
    </subcellularLocation>
</comment>
<dbReference type="SUPFAM" id="SSF110849">
    <property type="entry name" value="ParB/Sulfiredoxin"/>
    <property type="match status" value="1"/>
</dbReference>
<evidence type="ECO:0000256" key="4">
    <source>
        <dbReference type="ARBA" id="ARBA00023125"/>
    </source>
</evidence>
<evidence type="ECO:0000256" key="2">
    <source>
        <dbReference type="ARBA" id="ARBA00006295"/>
    </source>
</evidence>
<dbReference type="SMART" id="SM00470">
    <property type="entry name" value="ParB"/>
    <property type="match status" value="1"/>
</dbReference>
<evidence type="ECO:0000313" key="6">
    <source>
        <dbReference type="EMBL" id="HIV62345.1"/>
    </source>
</evidence>
<dbReference type="InterPro" id="IPR003115">
    <property type="entry name" value="ParB_N"/>
</dbReference>
<dbReference type="AlphaFoldDB" id="A0A9D1PIM6"/>
<dbReference type="Gene3D" id="1.10.10.2830">
    <property type="match status" value="1"/>
</dbReference>
<organism evidence="6 7">
    <name type="scientific">Candidatus Butyricicoccus avistercoris</name>
    <dbReference type="NCBI Taxonomy" id="2838518"/>
    <lineage>
        <taxon>Bacteria</taxon>
        <taxon>Bacillati</taxon>
        <taxon>Bacillota</taxon>
        <taxon>Clostridia</taxon>
        <taxon>Eubacteriales</taxon>
        <taxon>Butyricicoccaceae</taxon>
        <taxon>Butyricicoccus</taxon>
    </lineage>
</organism>
<evidence type="ECO:0000313" key="7">
    <source>
        <dbReference type="Proteomes" id="UP000886808"/>
    </source>
</evidence>
<dbReference type="NCBIfam" id="TIGR00180">
    <property type="entry name" value="parB_part"/>
    <property type="match status" value="1"/>
</dbReference>
<feature type="domain" description="ParB-like N-terminal" evidence="5">
    <location>
        <begin position="32"/>
        <end position="122"/>
    </location>
</feature>
<dbReference type="InterPro" id="IPR004437">
    <property type="entry name" value="ParB/RepB/Spo0J"/>
</dbReference>
<dbReference type="CDD" id="cd16393">
    <property type="entry name" value="SPO0J_N"/>
    <property type="match status" value="1"/>
</dbReference>
<dbReference type="PANTHER" id="PTHR33375:SF1">
    <property type="entry name" value="CHROMOSOME-PARTITIONING PROTEIN PARB-RELATED"/>
    <property type="match status" value="1"/>
</dbReference>